<organism evidence="1 2">
    <name type="scientific">Candidatus Uhrbacteria bacterium RIFCSPLOWO2_02_FULL_53_10</name>
    <dbReference type="NCBI Taxonomy" id="1802411"/>
    <lineage>
        <taxon>Bacteria</taxon>
        <taxon>Candidatus Uhriibacteriota</taxon>
    </lineage>
</organism>
<evidence type="ECO:0000313" key="2">
    <source>
        <dbReference type="Proteomes" id="UP000177574"/>
    </source>
</evidence>
<evidence type="ECO:0008006" key="3">
    <source>
        <dbReference type="Google" id="ProtNLM"/>
    </source>
</evidence>
<dbReference type="InterPro" id="IPR015797">
    <property type="entry name" value="NUDIX_hydrolase-like_dom_sf"/>
</dbReference>
<dbReference type="SUPFAM" id="SSF55811">
    <property type="entry name" value="Nudix"/>
    <property type="match status" value="1"/>
</dbReference>
<protein>
    <recommendedName>
        <fullName evidence="3">Nudix hydrolase domain-containing protein</fullName>
    </recommendedName>
</protein>
<name>A0A1F7VF10_9BACT</name>
<reference evidence="1 2" key="1">
    <citation type="journal article" date="2016" name="Nat. Commun.">
        <title>Thousands of microbial genomes shed light on interconnected biogeochemical processes in an aquifer system.</title>
        <authorList>
            <person name="Anantharaman K."/>
            <person name="Brown C.T."/>
            <person name="Hug L.A."/>
            <person name="Sharon I."/>
            <person name="Castelle C.J."/>
            <person name="Probst A.J."/>
            <person name="Thomas B.C."/>
            <person name="Singh A."/>
            <person name="Wilkins M.J."/>
            <person name="Karaoz U."/>
            <person name="Brodie E.L."/>
            <person name="Williams K.H."/>
            <person name="Hubbard S.S."/>
            <person name="Banfield J.F."/>
        </authorList>
    </citation>
    <scope>NUCLEOTIDE SEQUENCE [LARGE SCALE GENOMIC DNA]</scope>
</reference>
<dbReference type="EMBL" id="MGET01000053">
    <property type="protein sequence ID" value="OGL89033.1"/>
    <property type="molecule type" value="Genomic_DNA"/>
</dbReference>
<sequence>MNLIIVNENDEEIGVKDRADLNPKTDIYRVSALWVLNGRGEVLLAQRAHDKTVSRPLVGVGGRHS</sequence>
<proteinExistence type="predicted"/>
<evidence type="ECO:0000313" key="1">
    <source>
        <dbReference type="EMBL" id="OGL89033.1"/>
    </source>
</evidence>
<gene>
    <name evidence="1" type="ORF">A3I45_03330</name>
</gene>
<dbReference type="AlphaFoldDB" id="A0A1F7VF10"/>
<accession>A0A1F7VF10</accession>
<comment type="caution">
    <text evidence="1">The sequence shown here is derived from an EMBL/GenBank/DDBJ whole genome shotgun (WGS) entry which is preliminary data.</text>
</comment>
<dbReference type="Proteomes" id="UP000177574">
    <property type="component" value="Unassembled WGS sequence"/>
</dbReference>
<dbReference type="Gene3D" id="3.90.79.10">
    <property type="entry name" value="Nucleoside Triphosphate Pyrophosphohydrolase"/>
    <property type="match status" value="1"/>
</dbReference>